<evidence type="ECO:0000256" key="6">
    <source>
        <dbReference type="SAM" id="MobiDB-lite"/>
    </source>
</evidence>
<keyword evidence="2" id="KW-0812">Transmembrane</keyword>
<gene>
    <name evidence="8" type="primary">HERPUD1</name>
    <name evidence="8" type="synonym">LOC109867106</name>
</gene>
<dbReference type="GO" id="GO:0005789">
    <property type="term" value="C:endoplasmic reticulum membrane"/>
    <property type="evidence" value="ECO:0007669"/>
    <property type="project" value="TreeGrafter"/>
</dbReference>
<dbReference type="PANTHER" id="PTHR12943:SF7">
    <property type="entry name" value="HOMOCYSTEINE-RESPONSIVE ENDOPLASMIC RETICULUM-RESIDENT UBIQUITIN-LIKE DOMAIN MEMBER 1 PROTEIN"/>
    <property type="match status" value="1"/>
</dbReference>
<accession>A0A8C7HAY0</accession>
<dbReference type="SUPFAM" id="SSF54236">
    <property type="entry name" value="Ubiquitin-like"/>
    <property type="match status" value="1"/>
</dbReference>
<keyword evidence="5" id="KW-0834">Unfolded protein response</keyword>
<dbReference type="InterPro" id="IPR039751">
    <property type="entry name" value="HERPUD1/2"/>
</dbReference>
<keyword evidence="9" id="KW-1185">Reference proteome</keyword>
<evidence type="ECO:0000256" key="5">
    <source>
        <dbReference type="ARBA" id="ARBA00023230"/>
    </source>
</evidence>
<keyword evidence="3" id="KW-1133">Transmembrane helix</keyword>
<dbReference type="CDD" id="cd01790">
    <property type="entry name" value="Ubl_HERP"/>
    <property type="match status" value="1"/>
</dbReference>
<dbReference type="InterPro" id="IPR029071">
    <property type="entry name" value="Ubiquitin-like_domsf"/>
</dbReference>
<sequence length="441" mass="49255">MDNSGFPNVRQKTITLVIKTPNQAHGDQTIEEVDTDWTVKELKTHLSRVYPNNPTESDQRLIYSGKLLPDQLHVRDIFRKTDLTPTVHLVCAVRTQPRGPLGARPKVREPEPQPSAMPTRQNPEGATPAPSVPTEPELRQRRYTSTSPAPPAWPGTTTPGAAEITNPTFPTYSLYSPQQLLWLQHMYARQYYIQYHAAYAAAASAPFAPAAGPSLPAAPHQAAVPGPLPNQAPIDNLPANQNAQDGAFINPGAANQNLRMNAQGGPVMEDEEEMDRDWLDWVYTAARLGVFLSIVYFYSSLSRFALVMSSLLLMYLHTAGWFPFRQRPLVRGPNNQVPEVIQNQDRNPVPLVRHISSGAGSLGVENRYDFITRHVLPYVVTFIRQHVEQGCQTNFVPGVVFVLQCGPEGCTENWLYFLAVRISKRESSIHCFCDYKYSLTV</sequence>
<dbReference type="PANTHER" id="PTHR12943">
    <property type="entry name" value="HOMOCYSTEINE-RESPONSIVE ENDOPLASMIC RETICULUM-RESIDENT UNIQUITIN-LIKE DOMAIN HERPUD PROTEIN FAMILY MEMBER"/>
    <property type="match status" value="1"/>
</dbReference>
<reference evidence="8" key="2">
    <citation type="submission" date="2025-09" db="UniProtKB">
        <authorList>
            <consortium name="Ensembl"/>
        </authorList>
    </citation>
    <scope>IDENTIFICATION</scope>
</reference>
<evidence type="ECO:0000313" key="9">
    <source>
        <dbReference type="Proteomes" id="UP000694557"/>
    </source>
</evidence>
<dbReference type="GeneTree" id="ENSGT00390000017671"/>
<evidence type="ECO:0000256" key="4">
    <source>
        <dbReference type="ARBA" id="ARBA00023136"/>
    </source>
</evidence>
<protein>
    <submittedName>
        <fullName evidence="8">Homocysteine-inducible, endoplasmic reticulum stress-inducible, ubiquitin-like domain member 1</fullName>
    </submittedName>
</protein>
<dbReference type="GO" id="GO:1904292">
    <property type="term" value="P:regulation of ERAD pathway"/>
    <property type="evidence" value="ECO:0007669"/>
    <property type="project" value="TreeGrafter"/>
</dbReference>
<dbReference type="Pfam" id="PF00240">
    <property type="entry name" value="ubiquitin"/>
    <property type="match status" value="1"/>
</dbReference>
<dbReference type="Proteomes" id="UP000694557">
    <property type="component" value="Unassembled WGS sequence"/>
</dbReference>
<dbReference type="GO" id="GO:0006511">
    <property type="term" value="P:ubiquitin-dependent protein catabolic process"/>
    <property type="evidence" value="ECO:0007669"/>
    <property type="project" value="TreeGrafter"/>
</dbReference>
<keyword evidence="4" id="KW-0472">Membrane</keyword>
<dbReference type="Gene3D" id="3.10.20.90">
    <property type="entry name" value="Phosphatidylinositol 3-kinase Catalytic Subunit, Chain A, domain 1"/>
    <property type="match status" value="1"/>
</dbReference>
<dbReference type="GO" id="GO:0030968">
    <property type="term" value="P:endoplasmic reticulum unfolded protein response"/>
    <property type="evidence" value="ECO:0007669"/>
    <property type="project" value="TreeGrafter"/>
</dbReference>
<dbReference type="AlphaFoldDB" id="A0A8C7HAY0"/>
<organism evidence="8 9">
    <name type="scientific">Oncorhynchus kisutch</name>
    <name type="common">Coho salmon</name>
    <name type="synonym">Salmo kisutch</name>
    <dbReference type="NCBI Taxonomy" id="8019"/>
    <lineage>
        <taxon>Eukaryota</taxon>
        <taxon>Metazoa</taxon>
        <taxon>Chordata</taxon>
        <taxon>Craniata</taxon>
        <taxon>Vertebrata</taxon>
        <taxon>Euteleostomi</taxon>
        <taxon>Actinopterygii</taxon>
        <taxon>Neopterygii</taxon>
        <taxon>Teleostei</taxon>
        <taxon>Protacanthopterygii</taxon>
        <taxon>Salmoniformes</taxon>
        <taxon>Salmonidae</taxon>
        <taxon>Salmoninae</taxon>
        <taxon>Oncorhynchus</taxon>
    </lineage>
</organism>
<dbReference type="InterPro" id="IPR000626">
    <property type="entry name" value="Ubiquitin-like_dom"/>
</dbReference>
<dbReference type="GO" id="GO:0032469">
    <property type="term" value="P:endoplasmic reticulum calcium ion homeostasis"/>
    <property type="evidence" value="ECO:0007669"/>
    <property type="project" value="TreeGrafter"/>
</dbReference>
<evidence type="ECO:0000256" key="3">
    <source>
        <dbReference type="ARBA" id="ARBA00022989"/>
    </source>
</evidence>
<dbReference type="Ensembl" id="ENSOKIT00005055810.1">
    <property type="protein sequence ID" value="ENSOKIP00005052844.1"/>
    <property type="gene ID" value="ENSOKIG00005022313.1"/>
</dbReference>
<reference evidence="8" key="1">
    <citation type="submission" date="2025-08" db="UniProtKB">
        <authorList>
            <consortium name="Ensembl"/>
        </authorList>
    </citation>
    <scope>IDENTIFICATION</scope>
</reference>
<evidence type="ECO:0000256" key="1">
    <source>
        <dbReference type="ARBA" id="ARBA00004370"/>
    </source>
</evidence>
<proteinExistence type="predicted"/>
<dbReference type="GO" id="GO:0044325">
    <property type="term" value="F:transmembrane transporter binding"/>
    <property type="evidence" value="ECO:0007669"/>
    <property type="project" value="TreeGrafter"/>
</dbReference>
<comment type="subcellular location">
    <subcellularLocation>
        <location evidence="1">Membrane</location>
    </subcellularLocation>
</comment>
<feature type="domain" description="Ubiquitin-like" evidence="7">
    <location>
        <begin position="14"/>
        <end position="76"/>
    </location>
</feature>
<dbReference type="SMART" id="SM00213">
    <property type="entry name" value="UBQ"/>
    <property type="match status" value="1"/>
</dbReference>
<evidence type="ECO:0000313" key="8">
    <source>
        <dbReference type="Ensembl" id="ENSOKIP00005052844.1"/>
    </source>
</evidence>
<dbReference type="PROSITE" id="PS50053">
    <property type="entry name" value="UBIQUITIN_2"/>
    <property type="match status" value="1"/>
</dbReference>
<dbReference type="GO" id="GO:1902236">
    <property type="term" value="P:negative regulation of endoplasmic reticulum stress-induced intrinsic apoptotic signaling pathway"/>
    <property type="evidence" value="ECO:0007669"/>
    <property type="project" value="TreeGrafter"/>
</dbReference>
<name>A0A8C7HAY0_ONCKI</name>
<evidence type="ECO:0000256" key="2">
    <source>
        <dbReference type="ARBA" id="ARBA00022692"/>
    </source>
</evidence>
<dbReference type="FunFam" id="3.10.20.90:FF:000046">
    <property type="entry name" value="Homocysteine-responsive endoplasmic reticulum-resident ubiquitin-like domain member 2 protein"/>
    <property type="match status" value="1"/>
</dbReference>
<evidence type="ECO:0000259" key="7">
    <source>
        <dbReference type="PROSITE" id="PS50053"/>
    </source>
</evidence>
<feature type="region of interest" description="Disordered" evidence="6">
    <location>
        <begin position="97"/>
        <end position="164"/>
    </location>
</feature>